<dbReference type="EMBL" id="JAPZBO010000002">
    <property type="protein sequence ID" value="KAJ5323655.1"/>
    <property type="molecule type" value="Genomic_DNA"/>
</dbReference>
<proteinExistence type="predicted"/>
<keyword evidence="6" id="KW-1185">Reference proteome</keyword>
<dbReference type="SMART" id="SM00906">
    <property type="entry name" value="Fungal_trans"/>
    <property type="match status" value="1"/>
</dbReference>
<protein>
    <recommendedName>
        <fullName evidence="4">Xylanolytic transcriptional activator regulatory domain-containing protein</fullName>
    </recommendedName>
</protein>
<reference evidence="5" key="1">
    <citation type="submission" date="2022-12" db="EMBL/GenBank/DDBJ databases">
        <authorList>
            <person name="Petersen C."/>
        </authorList>
    </citation>
    <scope>NUCLEOTIDE SEQUENCE</scope>
    <source>
        <strain evidence="5">IBT 21472</strain>
    </source>
</reference>
<reference evidence="5" key="2">
    <citation type="journal article" date="2023" name="IMA Fungus">
        <title>Comparative genomic study of the Penicillium genus elucidates a diverse pangenome and 15 lateral gene transfer events.</title>
        <authorList>
            <person name="Petersen C."/>
            <person name="Sorensen T."/>
            <person name="Nielsen M.R."/>
            <person name="Sondergaard T.E."/>
            <person name="Sorensen J.L."/>
            <person name="Fitzpatrick D.A."/>
            <person name="Frisvad J.C."/>
            <person name="Nielsen K.L."/>
        </authorList>
    </citation>
    <scope>NUCLEOTIDE SEQUENCE</scope>
    <source>
        <strain evidence="5">IBT 21472</strain>
    </source>
</reference>
<evidence type="ECO:0000313" key="5">
    <source>
        <dbReference type="EMBL" id="KAJ5323655.1"/>
    </source>
</evidence>
<feature type="transmembrane region" description="Helical" evidence="3">
    <location>
        <begin position="578"/>
        <end position="600"/>
    </location>
</feature>
<dbReference type="Proteomes" id="UP001147746">
    <property type="component" value="Unassembled WGS sequence"/>
</dbReference>
<gene>
    <name evidence="5" type="ORF">N7476_002255</name>
</gene>
<evidence type="ECO:0000256" key="2">
    <source>
        <dbReference type="SAM" id="MobiDB-lite"/>
    </source>
</evidence>
<feature type="region of interest" description="Disordered" evidence="2">
    <location>
        <begin position="111"/>
        <end position="165"/>
    </location>
</feature>
<name>A0A9W9Q312_9EURO</name>
<evidence type="ECO:0000256" key="3">
    <source>
        <dbReference type="SAM" id="Phobius"/>
    </source>
</evidence>
<sequence length="758" mass="83627">MEPEGSDRSEGSSALARRAVCTPLLRPVDRVIPRSLTMTYNVFSATSAALEKSGAINARHVPIAAARTLRVAPLAKAKDRTSRGAIDMIEDRLGGIEQALRQLVVSSNSNGSSAIKVQSSSQSSPQSNVRRQSPATAQEHEGTKGPGYTSNAAIEQHDPGVDFEGSSSLVTHSVYAREFLESAVSHSTPELFSSPKISEALSSLKQIVEMQDKWRGKNTRRGQFPSQSDRQGARCDIRDLEMPPLPMVLDVLKIVKETPPASFGGYIPFFTVDYFIDRCREVYFCTDDYSDATFITANAGLYNVFAELGFLEKDFDEKEKYQHYLRLCKFNLEAALANLNILMPANFDSIVALTVGAMHGIEISKPSVSWTLASMAIQMCQTLGYHRLSSMEQDSQDVQEKKQTIFWSVFTILNFLSLRLGRASPVPDYDIGVPSPLDICTGKDVWSTVCALWTKQSLIEGKVYALLYSPAALNQPEHERVAHARHLATELQESVLEPFEQIMASNLISNMNAVDFIYLRSDKVSRLAILTLIYRAIPASPESGSSTNFIPECIEMARASLEHHQTCVKASEMIRCSYMHWAIFFSPFVPFIVIFCNVIATSDSEDLTRLEDFIASLRPLCAFSQSIDRLHNLTSVLGTVARLYVEAKSRSQAGEDQTLASVGQEFDVYLSALGLAPGNSMPNAQGYYQTDVPSMSTSFPQSSSQAFGFPAPVAPSQNQDVSAAEMSQAAQLSNWYSGNQYMMDLLEEDVFKFNPNGL</sequence>
<dbReference type="PANTHER" id="PTHR46910:SF5">
    <property type="entry name" value="ZN(II)2CYS6 TRANSCRIPTION FACTOR (EUROFUNG)"/>
    <property type="match status" value="1"/>
</dbReference>
<feature type="compositionally biased region" description="Low complexity" evidence="2">
    <location>
        <begin position="117"/>
        <end position="134"/>
    </location>
</feature>
<dbReference type="AlphaFoldDB" id="A0A9W9Q312"/>
<dbReference type="GO" id="GO:0003700">
    <property type="term" value="F:DNA-binding transcription factor activity"/>
    <property type="evidence" value="ECO:0007669"/>
    <property type="project" value="InterPro"/>
</dbReference>
<dbReference type="GO" id="GO:0008270">
    <property type="term" value="F:zinc ion binding"/>
    <property type="evidence" value="ECO:0007669"/>
    <property type="project" value="InterPro"/>
</dbReference>
<feature type="domain" description="Xylanolytic transcriptional activator regulatory" evidence="4">
    <location>
        <begin position="369"/>
        <end position="442"/>
    </location>
</feature>
<evidence type="ECO:0000313" key="6">
    <source>
        <dbReference type="Proteomes" id="UP001147746"/>
    </source>
</evidence>
<keyword evidence="3" id="KW-0472">Membrane</keyword>
<dbReference type="PANTHER" id="PTHR46910">
    <property type="entry name" value="TRANSCRIPTION FACTOR PDR1"/>
    <property type="match status" value="1"/>
</dbReference>
<keyword evidence="3" id="KW-1133">Transmembrane helix</keyword>
<organism evidence="5 6">
    <name type="scientific">Penicillium atrosanguineum</name>
    <dbReference type="NCBI Taxonomy" id="1132637"/>
    <lineage>
        <taxon>Eukaryota</taxon>
        <taxon>Fungi</taxon>
        <taxon>Dikarya</taxon>
        <taxon>Ascomycota</taxon>
        <taxon>Pezizomycotina</taxon>
        <taxon>Eurotiomycetes</taxon>
        <taxon>Eurotiomycetidae</taxon>
        <taxon>Eurotiales</taxon>
        <taxon>Aspergillaceae</taxon>
        <taxon>Penicillium</taxon>
    </lineage>
</organism>
<evidence type="ECO:0000259" key="4">
    <source>
        <dbReference type="SMART" id="SM00906"/>
    </source>
</evidence>
<dbReference type="CDD" id="cd12148">
    <property type="entry name" value="fungal_TF_MHR"/>
    <property type="match status" value="1"/>
</dbReference>
<dbReference type="InterPro" id="IPR007219">
    <property type="entry name" value="XnlR_reg_dom"/>
</dbReference>
<dbReference type="Pfam" id="PF04082">
    <property type="entry name" value="Fungal_trans"/>
    <property type="match status" value="1"/>
</dbReference>
<dbReference type="GO" id="GO:0006351">
    <property type="term" value="P:DNA-templated transcription"/>
    <property type="evidence" value="ECO:0007669"/>
    <property type="project" value="InterPro"/>
</dbReference>
<keyword evidence="3" id="KW-0812">Transmembrane</keyword>
<accession>A0A9W9Q312</accession>
<evidence type="ECO:0000256" key="1">
    <source>
        <dbReference type="ARBA" id="ARBA00023242"/>
    </source>
</evidence>
<comment type="caution">
    <text evidence="5">The sequence shown here is derived from an EMBL/GenBank/DDBJ whole genome shotgun (WGS) entry which is preliminary data.</text>
</comment>
<dbReference type="GO" id="GO:0003677">
    <property type="term" value="F:DNA binding"/>
    <property type="evidence" value="ECO:0007669"/>
    <property type="project" value="InterPro"/>
</dbReference>
<keyword evidence="1" id="KW-0539">Nucleus</keyword>
<dbReference type="InterPro" id="IPR050987">
    <property type="entry name" value="AtrR-like"/>
</dbReference>